<evidence type="ECO:0000313" key="2">
    <source>
        <dbReference type="EMBL" id="GFS02433.1"/>
    </source>
</evidence>
<dbReference type="Proteomes" id="UP000762676">
    <property type="component" value="Unassembled WGS sequence"/>
</dbReference>
<dbReference type="EMBL" id="BMAT01012949">
    <property type="protein sequence ID" value="GFS02433.1"/>
    <property type="molecule type" value="Genomic_DNA"/>
</dbReference>
<proteinExistence type="predicted"/>
<protein>
    <submittedName>
        <fullName evidence="2">Uncharacterized protein</fullName>
    </submittedName>
</protein>
<comment type="caution">
    <text evidence="2">The sequence shown here is derived from an EMBL/GenBank/DDBJ whole genome shotgun (WGS) entry which is preliminary data.</text>
</comment>
<evidence type="ECO:0000313" key="3">
    <source>
        <dbReference type="Proteomes" id="UP000762676"/>
    </source>
</evidence>
<organism evidence="2 3">
    <name type="scientific">Elysia marginata</name>
    <dbReference type="NCBI Taxonomy" id="1093978"/>
    <lineage>
        <taxon>Eukaryota</taxon>
        <taxon>Metazoa</taxon>
        <taxon>Spiralia</taxon>
        <taxon>Lophotrochozoa</taxon>
        <taxon>Mollusca</taxon>
        <taxon>Gastropoda</taxon>
        <taxon>Heterobranchia</taxon>
        <taxon>Euthyneura</taxon>
        <taxon>Panpulmonata</taxon>
        <taxon>Sacoglossa</taxon>
        <taxon>Placobranchoidea</taxon>
        <taxon>Plakobranchidae</taxon>
        <taxon>Elysia</taxon>
    </lineage>
</organism>
<feature type="region of interest" description="Disordered" evidence="1">
    <location>
        <begin position="22"/>
        <end position="57"/>
    </location>
</feature>
<sequence>MPKGRLEDRYVLVTEGHPQLNKAPLKCRGNRHPVVPQQTSPPCPEAPRRNRVTSRTSQSEFNFGVMLSETYCLLRLDLHRHQTRRSDQSRRFLAGSAAHTETGTRRSDNTVLL</sequence>
<accession>A0AAV4HW57</accession>
<name>A0AAV4HW57_9GAST</name>
<evidence type="ECO:0000256" key="1">
    <source>
        <dbReference type="SAM" id="MobiDB-lite"/>
    </source>
</evidence>
<reference evidence="2 3" key="1">
    <citation type="journal article" date="2021" name="Elife">
        <title>Chloroplast acquisition without the gene transfer in kleptoplastic sea slugs, Plakobranchus ocellatus.</title>
        <authorList>
            <person name="Maeda T."/>
            <person name="Takahashi S."/>
            <person name="Yoshida T."/>
            <person name="Shimamura S."/>
            <person name="Takaki Y."/>
            <person name="Nagai Y."/>
            <person name="Toyoda A."/>
            <person name="Suzuki Y."/>
            <person name="Arimoto A."/>
            <person name="Ishii H."/>
            <person name="Satoh N."/>
            <person name="Nishiyama T."/>
            <person name="Hasebe M."/>
            <person name="Maruyama T."/>
            <person name="Minagawa J."/>
            <person name="Obokata J."/>
            <person name="Shigenobu S."/>
        </authorList>
    </citation>
    <scope>NUCLEOTIDE SEQUENCE [LARGE SCALE GENOMIC DNA]</scope>
</reference>
<feature type="compositionally biased region" description="Basic and acidic residues" evidence="1">
    <location>
        <begin position="102"/>
        <end position="113"/>
    </location>
</feature>
<feature type="region of interest" description="Disordered" evidence="1">
    <location>
        <begin position="82"/>
        <end position="113"/>
    </location>
</feature>
<keyword evidence="3" id="KW-1185">Reference proteome</keyword>
<dbReference type="AlphaFoldDB" id="A0AAV4HW57"/>
<gene>
    <name evidence="2" type="ORF">ElyMa_006444700</name>
</gene>